<accession>A0ABS5R981</accession>
<protein>
    <submittedName>
        <fullName evidence="1">Uncharacterized protein</fullName>
    </submittedName>
</protein>
<proteinExistence type="predicted"/>
<dbReference type="RefSeq" id="WP_213755204.1">
    <property type="nucleotide sequence ID" value="NZ_JAHCQH010000015.1"/>
</dbReference>
<keyword evidence="2" id="KW-1185">Reference proteome</keyword>
<sequence>MRKTEETARAICGLDLRARGIRDEEVPALVDRFWPVLANEIRQGIAVGAWPFSAAEIEALTQEYQRLLARKR</sequence>
<gene>
    <name evidence="1" type="ORF">KIP89_09980</name>
</gene>
<dbReference type="EMBL" id="JAHCQH010000015">
    <property type="protein sequence ID" value="MBS9477436.1"/>
    <property type="molecule type" value="Genomic_DNA"/>
</dbReference>
<evidence type="ECO:0000313" key="1">
    <source>
        <dbReference type="EMBL" id="MBS9477436.1"/>
    </source>
</evidence>
<dbReference type="Proteomes" id="UP001166585">
    <property type="component" value="Unassembled WGS sequence"/>
</dbReference>
<comment type="caution">
    <text evidence="1">The sequence shown here is derived from an EMBL/GenBank/DDBJ whole genome shotgun (WGS) entry which is preliminary data.</text>
</comment>
<name>A0ABS5R981_9HYPH</name>
<reference evidence="1" key="1">
    <citation type="submission" date="2021-05" db="EMBL/GenBank/DDBJ databases">
        <authorList>
            <person name="Sun Q."/>
            <person name="Inoue M."/>
        </authorList>
    </citation>
    <scope>NUCLEOTIDE SEQUENCE</scope>
    <source>
        <strain evidence="1">VKM B-3255</strain>
    </source>
</reference>
<evidence type="ECO:0000313" key="2">
    <source>
        <dbReference type="Proteomes" id="UP001166585"/>
    </source>
</evidence>
<organism evidence="1 2">
    <name type="scientific">Ancylobacter radicis</name>
    <dbReference type="NCBI Taxonomy" id="2836179"/>
    <lineage>
        <taxon>Bacteria</taxon>
        <taxon>Pseudomonadati</taxon>
        <taxon>Pseudomonadota</taxon>
        <taxon>Alphaproteobacteria</taxon>
        <taxon>Hyphomicrobiales</taxon>
        <taxon>Xanthobacteraceae</taxon>
        <taxon>Ancylobacter</taxon>
    </lineage>
</organism>